<evidence type="ECO:0000259" key="1">
    <source>
        <dbReference type="PROSITE" id="PS51186"/>
    </source>
</evidence>
<keyword evidence="2" id="KW-0808">Transferase</keyword>
<dbReference type="Pfam" id="PF13302">
    <property type="entry name" value="Acetyltransf_3"/>
    <property type="match status" value="1"/>
</dbReference>
<proteinExistence type="predicted"/>
<dbReference type="Proteomes" id="UP000187735">
    <property type="component" value="Chromosome"/>
</dbReference>
<dbReference type="SUPFAM" id="SSF55729">
    <property type="entry name" value="Acyl-CoA N-acyltransferases (Nat)"/>
    <property type="match status" value="1"/>
</dbReference>
<protein>
    <submittedName>
        <fullName evidence="2">Ribosomal N-acetyltransferase YdaF</fullName>
        <ecNumber evidence="2">2.3.1.-</ecNumber>
    </submittedName>
</protein>
<name>A0A1P8WRL0_9PLAN</name>
<keyword evidence="2" id="KW-0012">Acyltransferase</keyword>
<dbReference type="AlphaFoldDB" id="A0A1P8WRL0"/>
<evidence type="ECO:0000313" key="3">
    <source>
        <dbReference type="Proteomes" id="UP000187735"/>
    </source>
</evidence>
<dbReference type="KEGG" id="fmr:Fuma_06366"/>
<dbReference type="InterPro" id="IPR051531">
    <property type="entry name" value="N-acetyltransferase"/>
</dbReference>
<reference evidence="2 3" key="1">
    <citation type="journal article" date="2016" name="Front. Microbiol.">
        <title>Fuerstia marisgermanicae gen. nov., sp. nov., an Unusual Member of the Phylum Planctomycetes from the German Wadden Sea.</title>
        <authorList>
            <person name="Kohn T."/>
            <person name="Heuer A."/>
            <person name="Jogler M."/>
            <person name="Vollmers J."/>
            <person name="Boedeker C."/>
            <person name="Bunk B."/>
            <person name="Rast P."/>
            <person name="Borchert D."/>
            <person name="Glockner I."/>
            <person name="Freese H.M."/>
            <person name="Klenk H.P."/>
            <person name="Overmann J."/>
            <person name="Kaster A.K."/>
            <person name="Rohde M."/>
            <person name="Wiegand S."/>
            <person name="Jogler C."/>
        </authorList>
    </citation>
    <scope>NUCLEOTIDE SEQUENCE [LARGE SCALE GENOMIC DNA]</scope>
    <source>
        <strain evidence="2 3">NH11</strain>
    </source>
</reference>
<dbReference type="PANTHER" id="PTHR43792:SF1">
    <property type="entry name" value="N-ACETYLTRANSFERASE DOMAIN-CONTAINING PROTEIN"/>
    <property type="match status" value="1"/>
</dbReference>
<evidence type="ECO:0000313" key="2">
    <source>
        <dbReference type="EMBL" id="APZ96693.1"/>
    </source>
</evidence>
<dbReference type="Gene3D" id="3.40.630.30">
    <property type="match status" value="1"/>
</dbReference>
<gene>
    <name evidence="2" type="primary">ydaF</name>
    <name evidence="2" type="ORF">Fuma_06366</name>
</gene>
<accession>A0A1P8WRL0</accession>
<dbReference type="PROSITE" id="PS51186">
    <property type="entry name" value="GNAT"/>
    <property type="match status" value="1"/>
</dbReference>
<dbReference type="STRING" id="1891926.Fuma_06366"/>
<dbReference type="PANTHER" id="PTHR43792">
    <property type="entry name" value="GNAT FAMILY, PUTATIVE (AFU_ORTHOLOGUE AFUA_3G00765)-RELATED-RELATED"/>
    <property type="match status" value="1"/>
</dbReference>
<dbReference type="InterPro" id="IPR000182">
    <property type="entry name" value="GNAT_dom"/>
</dbReference>
<dbReference type="EC" id="2.3.1.-" evidence="2"/>
<keyword evidence="3" id="KW-1185">Reference proteome</keyword>
<dbReference type="InterPro" id="IPR016181">
    <property type="entry name" value="Acyl_CoA_acyltransferase"/>
</dbReference>
<organism evidence="2 3">
    <name type="scientific">Fuerstiella marisgermanici</name>
    <dbReference type="NCBI Taxonomy" id="1891926"/>
    <lineage>
        <taxon>Bacteria</taxon>
        <taxon>Pseudomonadati</taxon>
        <taxon>Planctomycetota</taxon>
        <taxon>Planctomycetia</taxon>
        <taxon>Planctomycetales</taxon>
        <taxon>Planctomycetaceae</taxon>
        <taxon>Fuerstiella</taxon>
    </lineage>
</organism>
<dbReference type="EMBL" id="CP017641">
    <property type="protein sequence ID" value="APZ96693.1"/>
    <property type="molecule type" value="Genomic_DNA"/>
</dbReference>
<sequence>MTDSPSLPMDVDELRIRRLKADDAADLLELYSLPSVSEFEIWGPWNSDFVEATLCSQAEIQPGDPGVALMLAVELVPEQKLIGEVQLTIHSIENGQGEIGFSFHPDYCRRGFATKVVNAVLQYGFKTLDLHRIIANVDVRNERSIRLLERIGMRREAHFVHVMRHEEKWIDDYVYALLQHEWKAVS</sequence>
<dbReference type="OrthoDB" id="9785602at2"/>
<dbReference type="GO" id="GO:0016747">
    <property type="term" value="F:acyltransferase activity, transferring groups other than amino-acyl groups"/>
    <property type="evidence" value="ECO:0007669"/>
    <property type="project" value="InterPro"/>
</dbReference>
<dbReference type="RefSeq" id="WP_077027673.1">
    <property type="nucleotide sequence ID" value="NZ_CP017641.1"/>
</dbReference>
<feature type="domain" description="N-acetyltransferase" evidence="1">
    <location>
        <begin position="14"/>
        <end position="180"/>
    </location>
</feature>